<accession>A0A1E4RFI6</accession>
<feature type="domain" description="Endonuclease/exonuclease/phosphatase" evidence="1">
    <location>
        <begin position="57"/>
        <end position="381"/>
    </location>
</feature>
<dbReference type="OrthoDB" id="428734at2759"/>
<proteinExistence type="predicted"/>
<dbReference type="EMBL" id="KV454543">
    <property type="protein sequence ID" value="ODV66027.1"/>
    <property type="molecule type" value="Genomic_DNA"/>
</dbReference>
<dbReference type="GeneID" id="30994362"/>
<dbReference type="InterPro" id="IPR005135">
    <property type="entry name" value="Endo/exonuclease/phosphatase"/>
</dbReference>
<dbReference type="SUPFAM" id="SSF56219">
    <property type="entry name" value="DNase I-like"/>
    <property type="match status" value="1"/>
</dbReference>
<dbReference type="Pfam" id="PF03372">
    <property type="entry name" value="Exo_endo_phos"/>
    <property type="match status" value="1"/>
</dbReference>
<dbReference type="InterPro" id="IPR050410">
    <property type="entry name" value="CCR4/nocturin_mRNA_transcr"/>
</dbReference>
<evidence type="ECO:0000313" key="2">
    <source>
        <dbReference type="EMBL" id="ODV66027.1"/>
    </source>
</evidence>
<protein>
    <submittedName>
        <fullName evidence="2">Glucose-repressible alcohol dehydrogenase transcriptional effector</fullName>
    </submittedName>
</protein>
<reference evidence="3" key="1">
    <citation type="submission" date="2016-05" db="EMBL/GenBank/DDBJ databases">
        <title>Comparative genomics of biotechnologically important yeasts.</title>
        <authorList>
            <consortium name="DOE Joint Genome Institute"/>
            <person name="Riley R."/>
            <person name="Haridas S."/>
            <person name="Wolfe K.H."/>
            <person name="Lopes M.R."/>
            <person name="Hittinger C.T."/>
            <person name="Goker M."/>
            <person name="Salamov A."/>
            <person name="Wisecaver J."/>
            <person name="Long T.M."/>
            <person name="Aerts A.L."/>
            <person name="Barry K."/>
            <person name="Choi C."/>
            <person name="Clum A."/>
            <person name="Coughlan A.Y."/>
            <person name="Deshpande S."/>
            <person name="Douglass A.P."/>
            <person name="Hanson S.J."/>
            <person name="Klenk H.-P."/>
            <person name="Labutti K."/>
            <person name="Lapidus A."/>
            <person name="Lindquist E."/>
            <person name="Lipzen A."/>
            <person name="Meier-Kolthoff J.P."/>
            <person name="Ohm R.A."/>
            <person name="Otillar R.P."/>
            <person name="Pangilinan J."/>
            <person name="Peng Y."/>
            <person name="Rokas A."/>
            <person name="Rosa C.A."/>
            <person name="Scheuner C."/>
            <person name="Sibirny A.A."/>
            <person name="Slot J.C."/>
            <person name="Stielow J.B."/>
            <person name="Sun H."/>
            <person name="Kurtzman C.P."/>
            <person name="Blackwell M."/>
            <person name="Grigoriev I.V."/>
            <person name="Jeffries T.W."/>
        </authorList>
    </citation>
    <scope>NUCLEOTIDE SEQUENCE [LARGE SCALE GENOMIC DNA]</scope>
    <source>
        <strain evidence="3">NRRL Y-1933</strain>
    </source>
</reference>
<gene>
    <name evidence="2" type="ORF">HYPBUDRAFT_142153</name>
</gene>
<evidence type="ECO:0000259" key="1">
    <source>
        <dbReference type="Pfam" id="PF03372"/>
    </source>
</evidence>
<dbReference type="RefSeq" id="XP_020075094.1">
    <property type="nucleotide sequence ID" value="XM_020219812.1"/>
</dbReference>
<dbReference type="InterPro" id="IPR036691">
    <property type="entry name" value="Endo/exonu/phosph_ase_sf"/>
</dbReference>
<dbReference type="Gene3D" id="3.60.10.10">
    <property type="entry name" value="Endonuclease/exonuclease/phosphatase"/>
    <property type="match status" value="1"/>
</dbReference>
<dbReference type="PANTHER" id="PTHR12121">
    <property type="entry name" value="CARBON CATABOLITE REPRESSOR PROTEIN 4"/>
    <property type="match status" value="1"/>
</dbReference>
<dbReference type="GO" id="GO:0000175">
    <property type="term" value="F:3'-5'-RNA exonuclease activity"/>
    <property type="evidence" value="ECO:0007669"/>
    <property type="project" value="TreeGrafter"/>
</dbReference>
<dbReference type="Proteomes" id="UP000095085">
    <property type="component" value="Unassembled WGS sequence"/>
</dbReference>
<evidence type="ECO:0000313" key="3">
    <source>
        <dbReference type="Proteomes" id="UP000095085"/>
    </source>
</evidence>
<dbReference type="PANTHER" id="PTHR12121:SF100">
    <property type="entry name" value="POLY(A)-SPECIFIC RIBONUCLEASE"/>
    <property type="match status" value="1"/>
</dbReference>
<name>A0A1E4RFI6_9ASCO</name>
<sequence length="392" mass="46290">MKRSILRLYSTGSGGPGSPLYPKSKIPVPPHFDPIKYRQWIRLNPNSIPEEKKVSIMSYNLLSQHYLWRLVFGYLKQDYLDWSNYRFPLINKTIEYFQSDIICFQELECSIYEKQWKNGFPLSHYKSIYIKKLNPLYWGNKPSNQMDGVAIFVNSDKFDIIDYQTVNFSEYIQTHRDKFSLTNDLLKRVVPRNTVAIIVQLYDKVNDKNIFVTNTHLYWSPKFNDVKLFQSKLLINLLKEFITNTAKESNPHIIMCGDFNSIPESMVFRFLNNEVISLSKYKDFEKFNYGHKLNNEIIINDEIKNPFDLSSAYDILLSNHNYSKHKLNFTSYTRNLTAVLDHIWYSSQTFNVVKILSEVDENYTWNFQVKGFPNEQFPSDHIPLIAEVAYNS</sequence>
<dbReference type="STRING" id="984485.A0A1E4RFI6"/>
<keyword evidence="3" id="KW-1185">Reference proteome</keyword>
<dbReference type="AlphaFoldDB" id="A0A1E4RFI6"/>
<organism evidence="2 3">
    <name type="scientific">Hyphopichia burtonii NRRL Y-1933</name>
    <dbReference type="NCBI Taxonomy" id="984485"/>
    <lineage>
        <taxon>Eukaryota</taxon>
        <taxon>Fungi</taxon>
        <taxon>Dikarya</taxon>
        <taxon>Ascomycota</taxon>
        <taxon>Saccharomycotina</taxon>
        <taxon>Pichiomycetes</taxon>
        <taxon>Debaryomycetaceae</taxon>
        <taxon>Hyphopichia</taxon>
    </lineage>
</organism>